<gene>
    <name evidence="2" type="ORF">SVUK_LOCUS6048</name>
</gene>
<evidence type="ECO:0000313" key="2">
    <source>
        <dbReference type="EMBL" id="VDM71050.1"/>
    </source>
</evidence>
<dbReference type="Proteomes" id="UP000270094">
    <property type="component" value="Unassembled WGS sequence"/>
</dbReference>
<feature type="chain" id="PRO_5018154275" description="G-protein coupled receptors family 1 profile domain-containing protein" evidence="1">
    <location>
        <begin position="22"/>
        <end position="59"/>
    </location>
</feature>
<dbReference type="EMBL" id="UYYB01018628">
    <property type="protein sequence ID" value="VDM71050.1"/>
    <property type="molecule type" value="Genomic_DNA"/>
</dbReference>
<organism evidence="2 3">
    <name type="scientific">Strongylus vulgaris</name>
    <name type="common">Blood worm</name>
    <dbReference type="NCBI Taxonomy" id="40348"/>
    <lineage>
        <taxon>Eukaryota</taxon>
        <taxon>Metazoa</taxon>
        <taxon>Ecdysozoa</taxon>
        <taxon>Nematoda</taxon>
        <taxon>Chromadorea</taxon>
        <taxon>Rhabditida</taxon>
        <taxon>Rhabditina</taxon>
        <taxon>Rhabditomorpha</taxon>
        <taxon>Strongyloidea</taxon>
        <taxon>Strongylidae</taxon>
        <taxon>Strongylus</taxon>
    </lineage>
</organism>
<protein>
    <recommendedName>
        <fullName evidence="4">G-protein coupled receptors family 1 profile domain-containing protein</fullName>
    </recommendedName>
</protein>
<keyword evidence="3" id="KW-1185">Reference proteome</keyword>
<proteinExistence type="predicted"/>
<evidence type="ECO:0008006" key="4">
    <source>
        <dbReference type="Google" id="ProtNLM"/>
    </source>
</evidence>
<evidence type="ECO:0000313" key="3">
    <source>
        <dbReference type="Proteomes" id="UP000270094"/>
    </source>
</evidence>
<sequence length="59" mass="6746">MSLHCTSVVLLLMASMDSLLRYRAYPAVPIRALWIKLFCEGHVLTIMIEELSSIRILVK</sequence>
<reference evidence="2 3" key="1">
    <citation type="submission" date="2018-11" db="EMBL/GenBank/DDBJ databases">
        <authorList>
            <consortium name="Pathogen Informatics"/>
        </authorList>
    </citation>
    <scope>NUCLEOTIDE SEQUENCE [LARGE SCALE GENOMIC DNA]</scope>
</reference>
<feature type="signal peptide" evidence="1">
    <location>
        <begin position="1"/>
        <end position="21"/>
    </location>
</feature>
<accession>A0A3P7IDQ1</accession>
<evidence type="ECO:0000256" key="1">
    <source>
        <dbReference type="SAM" id="SignalP"/>
    </source>
</evidence>
<dbReference type="AlphaFoldDB" id="A0A3P7IDQ1"/>
<keyword evidence="1" id="KW-0732">Signal</keyword>
<name>A0A3P7IDQ1_STRVU</name>